<dbReference type="Gene3D" id="3.30.200.20">
    <property type="entry name" value="Phosphorylase Kinase, domain 1"/>
    <property type="match status" value="1"/>
</dbReference>
<evidence type="ECO:0000256" key="6">
    <source>
        <dbReference type="ARBA" id="ARBA00041823"/>
    </source>
</evidence>
<dbReference type="EMBL" id="RCSS01000609">
    <property type="protein sequence ID" value="RVD91209.1"/>
    <property type="molecule type" value="Genomic_DNA"/>
</dbReference>
<evidence type="ECO:0000256" key="5">
    <source>
        <dbReference type="ARBA" id="ARBA00022840"/>
    </source>
</evidence>
<dbReference type="VEuPathDB" id="MicrosporidiaDB:TUBRATIS_23550"/>
<dbReference type="Proteomes" id="UP000282876">
    <property type="component" value="Unassembled WGS sequence"/>
</dbReference>
<dbReference type="SUPFAM" id="SSF56112">
    <property type="entry name" value="Protein kinase-like (PK-like)"/>
    <property type="match status" value="1"/>
</dbReference>
<feature type="domain" description="Protein kinase" evidence="8">
    <location>
        <begin position="25"/>
        <end position="153"/>
    </location>
</feature>
<evidence type="ECO:0000313" key="9">
    <source>
        <dbReference type="EMBL" id="RVD91209.1"/>
    </source>
</evidence>
<proteinExistence type="predicted"/>
<gene>
    <name evidence="9" type="ORF">TUBRATIS_23550</name>
</gene>
<dbReference type="Gene3D" id="1.10.510.10">
    <property type="entry name" value="Transferase(Phosphotransferase) domain 1"/>
    <property type="match status" value="1"/>
</dbReference>
<evidence type="ECO:0000256" key="4">
    <source>
        <dbReference type="ARBA" id="ARBA00022777"/>
    </source>
</evidence>
<comment type="caution">
    <text evidence="9">The sequence shown here is derived from an EMBL/GenBank/DDBJ whole genome shotgun (WGS) entry which is preliminary data.</text>
</comment>
<accession>A0A437AJB7</accession>
<keyword evidence="1" id="KW-0723">Serine/threonine-protein kinase</keyword>
<dbReference type="GO" id="GO:0004674">
    <property type="term" value="F:protein serine/threonine kinase activity"/>
    <property type="evidence" value="ECO:0007669"/>
    <property type="project" value="UniProtKB-KW"/>
</dbReference>
<evidence type="ECO:0000256" key="1">
    <source>
        <dbReference type="ARBA" id="ARBA00022527"/>
    </source>
</evidence>
<dbReference type="PROSITE" id="PS00107">
    <property type="entry name" value="PROTEIN_KINASE_ATP"/>
    <property type="match status" value="1"/>
</dbReference>
<dbReference type="AlphaFoldDB" id="A0A437AJB7"/>
<dbReference type="GO" id="GO:0005524">
    <property type="term" value="F:ATP binding"/>
    <property type="evidence" value="ECO:0007669"/>
    <property type="project" value="UniProtKB-UniRule"/>
</dbReference>
<feature type="non-terminal residue" evidence="9">
    <location>
        <position position="153"/>
    </location>
</feature>
<dbReference type="InterPro" id="IPR011009">
    <property type="entry name" value="Kinase-like_dom_sf"/>
</dbReference>
<keyword evidence="4 9" id="KW-0418">Kinase</keyword>
<dbReference type="InterPro" id="IPR017441">
    <property type="entry name" value="Protein_kinase_ATP_BS"/>
</dbReference>
<evidence type="ECO:0000256" key="2">
    <source>
        <dbReference type="ARBA" id="ARBA00022679"/>
    </source>
</evidence>
<keyword evidence="3 7" id="KW-0547">Nucleotide-binding</keyword>
<reference evidence="9 10" key="1">
    <citation type="submission" date="2018-10" db="EMBL/GenBank/DDBJ databases">
        <title>Draft genome sequence of the microsporidian Tubulinosema ratisbonensis.</title>
        <authorList>
            <person name="Polonais V."/>
            <person name="Peyretaillade E."/>
            <person name="Niehus S."/>
            <person name="Wawrzyniak I."/>
            <person name="Franchet A."/>
            <person name="Gaspin C."/>
            <person name="Reichstadt M."/>
            <person name="Belser C."/>
            <person name="Labadie K."/>
            <person name="Delbac F."/>
            <person name="Ferrandon D."/>
        </authorList>
    </citation>
    <scope>NUCLEOTIDE SEQUENCE [LARGE SCALE GENOMIC DNA]</scope>
    <source>
        <strain evidence="9 10">Franzen</strain>
    </source>
</reference>
<feature type="binding site" evidence="7">
    <location>
        <position position="52"/>
    </location>
    <ligand>
        <name>ATP</name>
        <dbReference type="ChEBI" id="CHEBI:30616"/>
    </ligand>
</feature>
<keyword evidence="5 7" id="KW-0067">ATP-binding</keyword>
<dbReference type="OrthoDB" id="28397at2759"/>
<evidence type="ECO:0000256" key="3">
    <source>
        <dbReference type="ARBA" id="ARBA00022741"/>
    </source>
</evidence>
<keyword evidence="10" id="KW-1185">Reference proteome</keyword>
<dbReference type="InterPro" id="IPR000719">
    <property type="entry name" value="Prot_kinase_dom"/>
</dbReference>
<evidence type="ECO:0000256" key="7">
    <source>
        <dbReference type="PROSITE-ProRule" id="PRU10141"/>
    </source>
</evidence>
<organism evidence="9 10">
    <name type="scientific">Tubulinosema ratisbonensis</name>
    <dbReference type="NCBI Taxonomy" id="291195"/>
    <lineage>
        <taxon>Eukaryota</taxon>
        <taxon>Fungi</taxon>
        <taxon>Fungi incertae sedis</taxon>
        <taxon>Microsporidia</taxon>
        <taxon>Tubulinosematoidea</taxon>
        <taxon>Tubulinosematidae</taxon>
        <taxon>Tubulinosema</taxon>
    </lineage>
</organism>
<evidence type="ECO:0000259" key="8">
    <source>
        <dbReference type="PROSITE" id="PS50011"/>
    </source>
</evidence>
<dbReference type="PANTHER" id="PTHR24056:SF495">
    <property type="entry name" value="CYCLIN-DEPENDENT KINASE 8-RELATED"/>
    <property type="match status" value="1"/>
</dbReference>
<keyword evidence="2" id="KW-0808">Transferase</keyword>
<protein>
    <recommendedName>
        <fullName evidence="6">Cyclin-dependent kinase 8</fullName>
    </recommendedName>
</protein>
<dbReference type="InterPro" id="IPR050108">
    <property type="entry name" value="CDK"/>
</dbReference>
<dbReference type="PANTHER" id="PTHR24056">
    <property type="entry name" value="CELL DIVISION PROTEIN KINASE"/>
    <property type="match status" value="1"/>
</dbReference>
<name>A0A437AJB7_9MICR</name>
<dbReference type="STRING" id="291195.A0A437AJB7"/>
<dbReference type="GO" id="GO:0016592">
    <property type="term" value="C:mediator complex"/>
    <property type="evidence" value="ECO:0007669"/>
    <property type="project" value="TreeGrafter"/>
</dbReference>
<dbReference type="PROSITE" id="PS50011">
    <property type="entry name" value="PROTEIN_KINASE_DOM"/>
    <property type="match status" value="1"/>
</dbReference>
<evidence type="ECO:0000313" key="10">
    <source>
        <dbReference type="Proteomes" id="UP000282876"/>
    </source>
</evidence>
<dbReference type="Pfam" id="PF00069">
    <property type="entry name" value="Pkinase"/>
    <property type="match status" value="1"/>
</dbReference>
<sequence length="153" mass="18267">MEVSDEEGEILSVPTLPLNIHEWTHPFIKKLGEGTFGTVYLSSKDNKLYALKNLNLDERHKNGLCLTILRELKIIRKLNHKNILKIQQIATQGFYFNNFDRKKVKIFFVFEYFKFDLEKLIKKRNLKIEEIKKIFKQIVEGMVYLKNQNILHR</sequence>